<dbReference type="AlphaFoldDB" id="A0A383BGC2"/>
<sequence length="39" mass="4633">WILELEIEERHFLRFAKREKLPTEILEQPPVDESAVSAL</sequence>
<organism evidence="1">
    <name type="scientific">marine metagenome</name>
    <dbReference type="NCBI Taxonomy" id="408172"/>
    <lineage>
        <taxon>unclassified sequences</taxon>
        <taxon>metagenomes</taxon>
        <taxon>ecological metagenomes</taxon>
    </lineage>
</organism>
<evidence type="ECO:0000313" key="1">
    <source>
        <dbReference type="EMBL" id="SVE18830.1"/>
    </source>
</evidence>
<proteinExistence type="predicted"/>
<name>A0A383BGC2_9ZZZZ</name>
<gene>
    <name evidence="1" type="ORF">METZ01_LOCUS471684</name>
</gene>
<accession>A0A383BGC2</accession>
<reference evidence="1" key="1">
    <citation type="submission" date="2018-05" db="EMBL/GenBank/DDBJ databases">
        <authorList>
            <person name="Lanie J.A."/>
            <person name="Ng W.-L."/>
            <person name="Kazmierczak K.M."/>
            <person name="Andrzejewski T.M."/>
            <person name="Davidsen T.M."/>
            <person name="Wayne K.J."/>
            <person name="Tettelin H."/>
            <person name="Glass J.I."/>
            <person name="Rusch D."/>
            <person name="Podicherti R."/>
            <person name="Tsui H.-C.T."/>
            <person name="Winkler M.E."/>
        </authorList>
    </citation>
    <scope>NUCLEOTIDE SEQUENCE</scope>
</reference>
<dbReference type="EMBL" id="UINC01200100">
    <property type="protein sequence ID" value="SVE18830.1"/>
    <property type="molecule type" value="Genomic_DNA"/>
</dbReference>
<protein>
    <submittedName>
        <fullName evidence="1">Uncharacterized protein</fullName>
    </submittedName>
</protein>
<feature type="non-terminal residue" evidence="1">
    <location>
        <position position="1"/>
    </location>
</feature>